<dbReference type="OrthoDB" id="2324840at2759"/>
<dbReference type="Pfam" id="PF07534">
    <property type="entry name" value="TLD"/>
    <property type="match status" value="1"/>
</dbReference>
<evidence type="ECO:0000259" key="3">
    <source>
        <dbReference type="PROSITE" id="PS51886"/>
    </source>
</evidence>
<feature type="compositionally biased region" description="Polar residues" evidence="1">
    <location>
        <begin position="340"/>
        <end position="352"/>
    </location>
</feature>
<protein>
    <recommendedName>
        <fullName evidence="3">TLDc domain-containing protein</fullName>
    </recommendedName>
</protein>
<keyword evidence="5" id="KW-1185">Reference proteome</keyword>
<reference evidence="4 5" key="1">
    <citation type="submission" date="2014-06" db="EMBL/GenBank/DDBJ databases">
        <authorList>
            <person name="Swart Estienne"/>
        </authorList>
    </citation>
    <scope>NUCLEOTIDE SEQUENCE [LARGE SCALE GENOMIC DNA]</scope>
    <source>
        <strain evidence="4 5">130c</strain>
    </source>
</reference>
<dbReference type="PROSITE" id="PS51886">
    <property type="entry name" value="TLDC"/>
    <property type="match status" value="1"/>
</dbReference>
<feature type="compositionally biased region" description="Low complexity" evidence="1">
    <location>
        <begin position="318"/>
        <end position="339"/>
    </location>
</feature>
<dbReference type="AlphaFoldDB" id="A0A078BAA4"/>
<keyword evidence="2" id="KW-1133">Transmembrane helix</keyword>
<dbReference type="InterPro" id="IPR006571">
    <property type="entry name" value="TLDc_dom"/>
</dbReference>
<feature type="transmembrane region" description="Helical" evidence="2">
    <location>
        <begin position="26"/>
        <end position="45"/>
    </location>
</feature>
<dbReference type="Proteomes" id="UP000039865">
    <property type="component" value="Unassembled WGS sequence"/>
</dbReference>
<gene>
    <name evidence="4" type="primary">Contig225.g261</name>
    <name evidence="4" type="ORF">STYLEM_20625</name>
</gene>
<name>A0A078BAA4_STYLE</name>
<accession>A0A078BAA4</accession>
<dbReference type="EMBL" id="CCKQ01019458">
    <property type="protein sequence ID" value="CDW91470.1"/>
    <property type="molecule type" value="Genomic_DNA"/>
</dbReference>
<feature type="domain" description="TLDc" evidence="3">
    <location>
        <begin position="378"/>
        <end position="514"/>
    </location>
</feature>
<evidence type="ECO:0000313" key="5">
    <source>
        <dbReference type="Proteomes" id="UP000039865"/>
    </source>
</evidence>
<feature type="region of interest" description="Disordered" evidence="1">
    <location>
        <begin position="311"/>
        <end position="364"/>
    </location>
</feature>
<dbReference type="InParanoid" id="A0A078BAA4"/>
<keyword evidence="2" id="KW-0812">Transmembrane</keyword>
<organism evidence="4 5">
    <name type="scientific">Stylonychia lemnae</name>
    <name type="common">Ciliate</name>
    <dbReference type="NCBI Taxonomy" id="5949"/>
    <lineage>
        <taxon>Eukaryota</taxon>
        <taxon>Sar</taxon>
        <taxon>Alveolata</taxon>
        <taxon>Ciliophora</taxon>
        <taxon>Intramacronucleata</taxon>
        <taxon>Spirotrichea</taxon>
        <taxon>Stichotrichia</taxon>
        <taxon>Sporadotrichida</taxon>
        <taxon>Oxytrichidae</taxon>
        <taxon>Stylonychinae</taxon>
        <taxon>Stylonychia</taxon>
    </lineage>
</organism>
<evidence type="ECO:0000256" key="1">
    <source>
        <dbReference type="SAM" id="MobiDB-lite"/>
    </source>
</evidence>
<feature type="compositionally biased region" description="Low complexity" evidence="1">
    <location>
        <begin position="353"/>
        <end position="364"/>
    </location>
</feature>
<proteinExistence type="predicted"/>
<keyword evidence="2" id="KW-0472">Membrane</keyword>
<evidence type="ECO:0000256" key="2">
    <source>
        <dbReference type="SAM" id="Phobius"/>
    </source>
</evidence>
<evidence type="ECO:0000313" key="4">
    <source>
        <dbReference type="EMBL" id="CDW91470.1"/>
    </source>
</evidence>
<sequence length="546" mass="60708">MDQYKLIEAELLNKTQKKSSNSRGKLLVSTLVALAAAYVAVQAFSRPSDIQFHQRQTLWSNDKLTLLGWKTLSKLGINKPIQKIGVSSRGRIYAVLNETSYSIVRWFDTTKTYWLPGYSDMENTVDVQLDQSGIIYHLSSQNQLASSASSQTLPGIKKFAVSDSGKLHCIYDTKPSSKGKLNQWYDSPVGKYIYYKNDVVSDLIVNQETPIFVDTNSRLIGYGNICVHQVTAGADGSLWALSCSDFDQTGNNRQLLKWDDSVSKWYKVRDAFGVQVAAYNEISVVLLQSNGKIKISTQGLAQKELVRIDGPVQNLPDNTTSQNSTNNTSNNNTSSNTTQDQPANNSGSTDGENSGTSDNNATSNTTDPLSLSLFNDSVILNSSSINFVRGNLSQNYSNSQLCHRATRDGFNNSIFNQSCAYRGPSLIIVKSNKGFVFGGYNPLSWSSDYNWKGQEAAYIFSVDNNAVLRPLQNQTVYIARLNYILSPMFGSFDLEVDFNTPTFQFSSLGTYYQLPPGIYKDTDQAKSFLAGEKYYQLAEVETYLLY</sequence>